<protein>
    <submittedName>
        <fullName evidence="6">Enoyl-CoA hydratase/isomerase family protein</fullName>
    </submittedName>
</protein>
<dbReference type="GO" id="GO:0006635">
    <property type="term" value="P:fatty acid beta-oxidation"/>
    <property type="evidence" value="ECO:0007669"/>
    <property type="project" value="TreeGrafter"/>
</dbReference>
<dbReference type="PANTHER" id="PTHR11941">
    <property type="entry name" value="ENOYL-COA HYDRATASE-RELATED"/>
    <property type="match status" value="1"/>
</dbReference>
<evidence type="ECO:0000313" key="6">
    <source>
        <dbReference type="EMBL" id="RYB92926.1"/>
    </source>
</evidence>
<dbReference type="InterPro" id="IPR018376">
    <property type="entry name" value="Enoyl-CoA_hyd/isom_CS"/>
</dbReference>
<dbReference type="RefSeq" id="WP_129397837.1">
    <property type="nucleotide sequence ID" value="NZ_SDWT01000001.1"/>
</dbReference>
<dbReference type="PANTHER" id="PTHR11941:SF54">
    <property type="entry name" value="ENOYL-COA HYDRATASE, MITOCHONDRIAL"/>
    <property type="match status" value="1"/>
</dbReference>
<evidence type="ECO:0000256" key="2">
    <source>
        <dbReference type="ARBA" id="ARBA00023239"/>
    </source>
</evidence>
<accession>A0A4Q2RW36</accession>
<dbReference type="SUPFAM" id="SSF52096">
    <property type="entry name" value="ClpP/crotonase"/>
    <property type="match status" value="1"/>
</dbReference>
<keyword evidence="2" id="KW-0456">Lyase</keyword>
<comment type="catalytic activity">
    <reaction evidence="4">
        <text>a 4-saturated-(3S)-3-hydroxyacyl-CoA = a (3E)-enoyl-CoA + H2O</text>
        <dbReference type="Rhea" id="RHEA:20724"/>
        <dbReference type="ChEBI" id="CHEBI:15377"/>
        <dbReference type="ChEBI" id="CHEBI:58521"/>
        <dbReference type="ChEBI" id="CHEBI:137480"/>
        <dbReference type="EC" id="4.2.1.17"/>
    </reaction>
</comment>
<keyword evidence="7" id="KW-1185">Reference proteome</keyword>
<dbReference type="CDD" id="cd06558">
    <property type="entry name" value="crotonase-like"/>
    <property type="match status" value="1"/>
</dbReference>
<dbReference type="Pfam" id="PF00378">
    <property type="entry name" value="ECH_1"/>
    <property type="match status" value="1"/>
</dbReference>
<sequence length="280" mass="29801">MSETPSRPDPGPTHLRAHLPTHLRVERPSEGVVLLTLDNPDMRNAMSDEMTASWSAAIDELADDTSVRAVVVTGEGSAFCSGGNTSWIASEPDASVDHLRRRMLPFYRAWLSIRRLEVPTIAAVNGPAIGAGLCLALACDIRHAASGARLGMPFNRLGMHAGMAGTWLLPNVVGPALARDLLLTGRVVEADEALRLGLVSRVLEPDTFLDQVLETAAGIAATAPIAARLTKVALADGGHADFESALQWEALAQPMTLATADLQEGIRAAKEKRAPHFEGR</sequence>
<comment type="similarity">
    <text evidence="1 5">Belongs to the enoyl-CoA hydratase/isomerase family.</text>
</comment>
<evidence type="ECO:0000256" key="3">
    <source>
        <dbReference type="ARBA" id="ARBA00023709"/>
    </source>
</evidence>
<proteinExistence type="inferred from homology"/>
<evidence type="ECO:0000256" key="1">
    <source>
        <dbReference type="ARBA" id="ARBA00005254"/>
    </source>
</evidence>
<dbReference type="AlphaFoldDB" id="A0A4Q2RW36"/>
<dbReference type="EMBL" id="SDWT01000001">
    <property type="protein sequence ID" value="RYB92926.1"/>
    <property type="molecule type" value="Genomic_DNA"/>
</dbReference>
<keyword evidence="6" id="KW-0413">Isomerase</keyword>
<organism evidence="6 7">
    <name type="scientific">Nocardioides oleivorans</name>
    <dbReference type="NCBI Taxonomy" id="273676"/>
    <lineage>
        <taxon>Bacteria</taxon>
        <taxon>Bacillati</taxon>
        <taxon>Actinomycetota</taxon>
        <taxon>Actinomycetes</taxon>
        <taxon>Propionibacteriales</taxon>
        <taxon>Nocardioidaceae</taxon>
        <taxon>Nocardioides</taxon>
    </lineage>
</organism>
<evidence type="ECO:0000313" key="7">
    <source>
        <dbReference type="Proteomes" id="UP000294071"/>
    </source>
</evidence>
<dbReference type="Gene3D" id="1.10.12.10">
    <property type="entry name" value="Lyase 2-enoyl-coa Hydratase, Chain A, domain 2"/>
    <property type="match status" value="1"/>
</dbReference>
<dbReference type="Proteomes" id="UP000294071">
    <property type="component" value="Unassembled WGS sequence"/>
</dbReference>
<evidence type="ECO:0000256" key="5">
    <source>
        <dbReference type="RuleBase" id="RU003707"/>
    </source>
</evidence>
<dbReference type="GO" id="GO:0004300">
    <property type="term" value="F:enoyl-CoA hydratase activity"/>
    <property type="evidence" value="ECO:0007669"/>
    <property type="project" value="UniProtKB-EC"/>
</dbReference>
<reference evidence="6 7" key="1">
    <citation type="submission" date="2019-01" db="EMBL/GenBank/DDBJ databases">
        <title>Novel species of Nocardioides.</title>
        <authorList>
            <person name="Liu Q."/>
            <person name="Xin Y.-H."/>
        </authorList>
    </citation>
    <scope>NUCLEOTIDE SEQUENCE [LARGE SCALE GENOMIC DNA]</scope>
    <source>
        <strain evidence="6 7">CGMCC 4.6882</strain>
    </source>
</reference>
<name>A0A4Q2RW36_9ACTN</name>
<comment type="caution">
    <text evidence="6">The sequence shown here is derived from an EMBL/GenBank/DDBJ whole genome shotgun (WGS) entry which is preliminary data.</text>
</comment>
<dbReference type="InterPro" id="IPR001753">
    <property type="entry name" value="Enoyl-CoA_hydra/iso"/>
</dbReference>
<dbReference type="InterPro" id="IPR029045">
    <property type="entry name" value="ClpP/crotonase-like_dom_sf"/>
</dbReference>
<comment type="catalytic activity">
    <reaction evidence="3">
        <text>a (3S)-3-hydroxyacyl-CoA = a (2E)-enoyl-CoA + H2O</text>
        <dbReference type="Rhea" id="RHEA:16105"/>
        <dbReference type="ChEBI" id="CHEBI:15377"/>
        <dbReference type="ChEBI" id="CHEBI:57318"/>
        <dbReference type="ChEBI" id="CHEBI:58856"/>
        <dbReference type="EC" id="4.2.1.17"/>
    </reaction>
</comment>
<dbReference type="OrthoDB" id="8452484at2"/>
<dbReference type="InterPro" id="IPR014748">
    <property type="entry name" value="Enoyl-CoA_hydra_C"/>
</dbReference>
<dbReference type="PROSITE" id="PS00166">
    <property type="entry name" value="ENOYL_COA_HYDRATASE"/>
    <property type="match status" value="1"/>
</dbReference>
<dbReference type="GO" id="GO:0016853">
    <property type="term" value="F:isomerase activity"/>
    <property type="evidence" value="ECO:0007669"/>
    <property type="project" value="UniProtKB-KW"/>
</dbReference>
<evidence type="ECO:0000256" key="4">
    <source>
        <dbReference type="ARBA" id="ARBA00023717"/>
    </source>
</evidence>
<dbReference type="Gene3D" id="3.90.226.10">
    <property type="entry name" value="2-enoyl-CoA Hydratase, Chain A, domain 1"/>
    <property type="match status" value="1"/>
</dbReference>
<gene>
    <name evidence="6" type="ORF">EUA93_00295</name>
</gene>